<comment type="similarity">
    <text evidence="2">Belongs to the AzlC family.</text>
</comment>
<feature type="transmembrane region" description="Helical" evidence="8">
    <location>
        <begin position="222"/>
        <end position="242"/>
    </location>
</feature>
<comment type="subcellular location">
    <subcellularLocation>
        <location evidence="1">Cell membrane</location>
        <topology evidence="1">Multi-pass membrane protein</topology>
    </subcellularLocation>
</comment>
<dbReference type="Pfam" id="PF03591">
    <property type="entry name" value="AzlC"/>
    <property type="match status" value="1"/>
</dbReference>
<keyword evidence="7 8" id="KW-0472">Membrane</keyword>
<feature type="transmembrane region" description="Helical" evidence="8">
    <location>
        <begin position="176"/>
        <end position="194"/>
    </location>
</feature>
<protein>
    <submittedName>
        <fullName evidence="9">AzlC family ABC transporter permease</fullName>
    </submittedName>
</protein>
<evidence type="ECO:0000256" key="4">
    <source>
        <dbReference type="ARBA" id="ARBA00022475"/>
    </source>
</evidence>
<dbReference type="EMBL" id="JAVKPH010000011">
    <property type="protein sequence ID" value="MDR5653169.1"/>
    <property type="molecule type" value="Genomic_DNA"/>
</dbReference>
<dbReference type="Proteomes" id="UP001247754">
    <property type="component" value="Unassembled WGS sequence"/>
</dbReference>
<dbReference type="PANTHER" id="PTHR34979">
    <property type="entry name" value="INNER MEMBRANE PROTEIN YGAZ"/>
    <property type="match status" value="1"/>
</dbReference>
<feature type="transmembrane region" description="Helical" evidence="8">
    <location>
        <begin position="199"/>
        <end position="216"/>
    </location>
</feature>
<proteinExistence type="inferred from homology"/>
<comment type="caution">
    <text evidence="9">The sequence shown here is derived from an EMBL/GenBank/DDBJ whole genome shotgun (WGS) entry which is preliminary data.</text>
</comment>
<evidence type="ECO:0000256" key="8">
    <source>
        <dbReference type="SAM" id="Phobius"/>
    </source>
</evidence>
<evidence type="ECO:0000256" key="3">
    <source>
        <dbReference type="ARBA" id="ARBA00022448"/>
    </source>
</evidence>
<reference evidence="9 10" key="1">
    <citation type="submission" date="2023-09" db="EMBL/GenBank/DDBJ databases">
        <title>Xinfangfangia sedmenti sp. nov., isolated the sedment.</title>
        <authorList>
            <person name="Xu L."/>
        </authorList>
    </citation>
    <scope>NUCLEOTIDE SEQUENCE [LARGE SCALE GENOMIC DNA]</scope>
    <source>
        <strain evidence="9 10">LG-4</strain>
    </source>
</reference>
<evidence type="ECO:0000256" key="1">
    <source>
        <dbReference type="ARBA" id="ARBA00004651"/>
    </source>
</evidence>
<sequence>MTAPDTASTDPLSDARNQFRQGVIACLPTILGYWSIGFASGAIGAVAGFSVLEITLLSGLLYTGSAQFLFYSMASAGAGVWAIVAAVALINLRYLLMSSYLAVYFTRAAGWQKVVGGALLTDETFGVAAQHGARHGALPFAWLLGLNVTAWLNWIVANLMGVALASALPESLTRGLSFSLVAMFIGLLLLTWFASRRKVLETVTILVAMAVVWAGSGHAGANLLTLVATVGAATLATALLRLSRKGDGA</sequence>
<evidence type="ECO:0000256" key="6">
    <source>
        <dbReference type="ARBA" id="ARBA00022989"/>
    </source>
</evidence>
<evidence type="ECO:0000256" key="2">
    <source>
        <dbReference type="ARBA" id="ARBA00010735"/>
    </source>
</evidence>
<keyword evidence="6 8" id="KW-1133">Transmembrane helix</keyword>
<evidence type="ECO:0000256" key="5">
    <source>
        <dbReference type="ARBA" id="ARBA00022692"/>
    </source>
</evidence>
<feature type="transmembrane region" description="Helical" evidence="8">
    <location>
        <begin position="140"/>
        <end position="164"/>
    </location>
</feature>
<name>A0ABU1F9R7_9RHOB</name>
<keyword evidence="4" id="KW-1003">Cell membrane</keyword>
<dbReference type="RefSeq" id="WP_310457411.1">
    <property type="nucleotide sequence ID" value="NZ_JAVKPH010000011.1"/>
</dbReference>
<keyword evidence="3" id="KW-0813">Transport</keyword>
<evidence type="ECO:0000256" key="7">
    <source>
        <dbReference type="ARBA" id="ARBA00023136"/>
    </source>
</evidence>
<dbReference type="PANTHER" id="PTHR34979:SF1">
    <property type="entry name" value="INNER MEMBRANE PROTEIN YGAZ"/>
    <property type="match status" value="1"/>
</dbReference>
<feature type="transmembrane region" description="Helical" evidence="8">
    <location>
        <begin position="68"/>
        <end position="90"/>
    </location>
</feature>
<gene>
    <name evidence="9" type="ORF">RGD00_11165</name>
</gene>
<keyword evidence="5 8" id="KW-0812">Transmembrane</keyword>
<evidence type="ECO:0000313" key="10">
    <source>
        <dbReference type="Proteomes" id="UP001247754"/>
    </source>
</evidence>
<accession>A0ABU1F9R7</accession>
<evidence type="ECO:0000313" key="9">
    <source>
        <dbReference type="EMBL" id="MDR5653169.1"/>
    </source>
</evidence>
<organism evidence="9 10">
    <name type="scientific">Ruixingdingia sedimenti</name>
    <dbReference type="NCBI Taxonomy" id="3073604"/>
    <lineage>
        <taxon>Bacteria</taxon>
        <taxon>Pseudomonadati</taxon>
        <taxon>Pseudomonadota</taxon>
        <taxon>Alphaproteobacteria</taxon>
        <taxon>Rhodobacterales</taxon>
        <taxon>Paracoccaceae</taxon>
        <taxon>Ruixingdingia</taxon>
    </lineage>
</organism>
<keyword evidence="10" id="KW-1185">Reference proteome</keyword>
<dbReference type="InterPro" id="IPR011606">
    <property type="entry name" value="Brnchd-chn_aa_trnsp_permease"/>
</dbReference>